<dbReference type="GO" id="GO:0005886">
    <property type="term" value="C:plasma membrane"/>
    <property type="evidence" value="ECO:0007669"/>
    <property type="project" value="UniProtKB-SubCell"/>
</dbReference>
<dbReference type="CDD" id="cd06662">
    <property type="entry name" value="SURF1"/>
    <property type="match status" value="1"/>
</dbReference>
<evidence type="ECO:0000313" key="8">
    <source>
        <dbReference type="EMBL" id="MTD17318.1"/>
    </source>
</evidence>
<dbReference type="InterPro" id="IPR002994">
    <property type="entry name" value="Surf1/Shy1"/>
</dbReference>
<protein>
    <recommendedName>
        <fullName evidence="6">SURF1-like protein</fullName>
    </recommendedName>
</protein>
<keyword evidence="4 6" id="KW-1133">Transmembrane helix</keyword>
<keyword evidence="5 6" id="KW-0472">Membrane</keyword>
<feature type="compositionally biased region" description="Basic and acidic residues" evidence="7">
    <location>
        <begin position="286"/>
        <end position="297"/>
    </location>
</feature>
<feature type="region of interest" description="Disordered" evidence="7">
    <location>
        <begin position="265"/>
        <end position="297"/>
    </location>
</feature>
<sequence>MSTAPPTHPADTPAPAGPPARAPRRWAFLLRPGWIAAVIGAIVFGLACFVVLAPWQFDRHSEREAQNAAILAATTAAPVPVADLLSTGAEPTGAVQWRQVSATGVFEPEGQVFVRLRQDAAGNPASEVLVPFRLADGGVLLVDRGYMPDDQVRAGTPAPALPTGTVTITGRVQPDQPYPVPRPAVQENGHTLVYGIDSTVLLAGQDGALRGFVQLTADSPAVIAEIPVPQRDSGPFLSYALQWIAFGIIAILAIGYFVVREGTDPRGDDQEEDSAPLIDRAPATRAKFDRSQLYDQE</sequence>
<name>A0A7K1FT59_9ACTN</name>
<evidence type="ECO:0000256" key="2">
    <source>
        <dbReference type="ARBA" id="ARBA00007165"/>
    </source>
</evidence>
<dbReference type="Proteomes" id="UP000460221">
    <property type="component" value="Unassembled WGS sequence"/>
</dbReference>
<dbReference type="InterPro" id="IPR045214">
    <property type="entry name" value="Surf1/Surf4"/>
</dbReference>
<comment type="caution">
    <text evidence="8">The sequence shown here is derived from an EMBL/GenBank/DDBJ whole genome shotgun (WGS) entry which is preliminary data.</text>
</comment>
<evidence type="ECO:0000313" key="9">
    <source>
        <dbReference type="Proteomes" id="UP000460221"/>
    </source>
</evidence>
<keyword evidence="9" id="KW-1185">Reference proteome</keyword>
<evidence type="ECO:0000256" key="1">
    <source>
        <dbReference type="ARBA" id="ARBA00004370"/>
    </source>
</evidence>
<comment type="subcellular location">
    <subcellularLocation>
        <location evidence="6">Cell membrane</location>
        <topology evidence="6">Multi-pass membrane protein</topology>
    </subcellularLocation>
    <subcellularLocation>
        <location evidence="1">Membrane</location>
    </subcellularLocation>
</comment>
<reference evidence="8 9" key="1">
    <citation type="submission" date="2019-11" db="EMBL/GenBank/DDBJ databases">
        <authorList>
            <person name="Jiang L.-Q."/>
        </authorList>
    </citation>
    <scope>NUCLEOTIDE SEQUENCE [LARGE SCALE GENOMIC DNA]</scope>
    <source>
        <strain evidence="8 9">YIM 132087</strain>
    </source>
</reference>
<dbReference type="AlphaFoldDB" id="A0A7K1FT59"/>
<dbReference type="PROSITE" id="PS50895">
    <property type="entry name" value="SURF1"/>
    <property type="match status" value="1"/>
</dbReference>
<evidence type="ECO:0000256" key="5">
    <source>
        <dbReference type="ARBA" id="ARBA00023136"/>
    </source>
</evidence>
<feature type="transmembrane region" description="Helical" evidence="6">
    <location>
        <begin position="236"/>
        <end position="259"/>
    </location>
</feature>
<evidence type="ECO:0000256" key="6">
    <source>
        <dbReference type="RuleBase" id="RU363076"/>
    </source>
</evidence>
<gene>
    <name evidence="8" type="ORF">GIS00_25635</name>
</gene>
<accession>A0A7K1FT59</accession>
<keyword evidence="3 6" id="KW-0812">Transmembrane</keyword>
<feature type="transmembrane region" description="Helical" evidence="6">
    <location>
        <begin position="33"/>
        <end position="53"/>
    </location>
</feature>
<evidence type="ECO:0000256" key="7">
    <source>
        <dbReference type="SAM" id="MobiDB-lite"/>
    </source>
</evidence>
<evidence type="ECO:0000256" key="3">
    <source>
        <dbReference type="ARBA" id="ARBA00022692"/>
    </source>
</evidence>
<organism evidence="8 9">
    <name type="scientific">Nakamurella alba</name>
    <dbReference type="NCBI Taxonomy" id="2665158"/>
    <lineage>
        <taxon>Bacteria</taxon>
        <taxon>Bacillati</taxon>
        <taxon>Actinomycetota</taxon>
        <taxon>Actinomycetes</taxon>
        <taxon>Nakamurellales</taxon>
        <taxon>Nakamurellaceae</taxon>
        <taxon>Nakamurella</taxon>
    </lineage>
</organism>
<proteinExistence type="inferred from homology"/>
<dbReference type="EMBL" id="WLYK01000018">
    <property type="protein sequence ID" value="MTD17318.1"/>
    <property type="molecule type" value="Genomic_DNA"/>
</dbReference>
<dbReference type="RefSeq" id="WP_154771315.1">
    <property type="nucleotide sequence ID" value="NZ_WLYK01000018.1"/>
</dbReference>
<evidence type="ECO:0000256" key="4">
    <source>
        <dbReference type="ARBA" id="ARBA00022989"/>
    </source>
</evidence>
<comment type="similarity">
    <text evidence="2 6">Belongs to the SURF1 family.</text>
</comment>
<keyword evidence="6" id="KW-1003">Cell membrane</keyword>
<dbReference type="PANTHER" id="PTHR23427">
    <property type="entry name" value="SURFEIT LOCUS PROTEIN"/>
    <property type="match status" value="1"/>
</dbReference>
<dbReference type="PANTHER" id="PTHR23427:SF2">
    <property type="entry name" value="SURFEIT LOCUS PROTEIN 1"/>
    <property type="match status" value="1"/>
</dbReference>
<dbReference type="Pfam" id="PF02104">
    <property type="entry name" value="SURF1"/>
    <property type="match status" value="1"/>
</dbReference>